<dbReference type="STRING" id="1178516.AWR27_05820"/>
<keyword evidence="2" id="KW-1185">Reference proteome</keyword>
<gene>
    <name evidence="1" type="ORF">AWR27_05820</name>
</gene>
<dbReference type="Proteomes" id="UP000187941">
    <property type="component" value="Chromosome"/>
</dbReference>
<protein>
    <submittedName>
        <fullName evidence="1">Uncharacterized protein</fullName>
    </submittedName>
</protein>
<organism evidence="1 2">
    <name type="scientific">Spirosoma montaniterrae</name>
    <dbReference type="NCBI Taxonomy" id="1178516"/>
    <lineage>
        <taxon>Bacteria</taxon>
        <taxon>Pseudomonadati</taxon>
        <taxon>Bacteroidota</taxon>
        <taxon>Cytophagia</taxon>
        <taxon>Cytophagales</taxon>
        <taxon>Cytophagaceae</taxon>
        <taxon>Spirosoma</taxon>
    </lineage>
</organism>
<sequence>MNLYRPSRQLLPVDNAVAQQINTLIADASRGYGGRVARLEVLRTAWSVAVQYRERTGANDVVSVCTEHYLYARYRSAEGAYGEFEQSVLIFVYPFYKTAMPVYAGQRPPSLYDFLHSYWELKGVRAGHDDRAHSLEPIARITP</sequence>
<dbReference type="KEGG" id="smon:AWR27_05820"/>
<accession>A0A1P9WU31</accession>
<evidence type="ECO:0000313" key="1">
    <source>
        <dbReference type="EMBL" id="AQG78884.1"/>
    </source>
</evidence>
<dbReference type="RefSeq" id="WP_077130327.1">
    <property type="nucleotide sequence ID" value="NZ_CP014263.1"/>
</dbReference>
<name>A0A1P9WU31_9BACT</name>
<proteinExistence type="predicted"/>
<evidence type="ECO:0000313" key="2">
    <source>
        <dbReference type="Proteomes" id="UP000187941"/>
    </source>
</evidence>
<dbReference type="AlphaFoldDB" id="A0A1P9WU31"/>
<dbReference type="EMBL" id="CP014263">
    <property type="protein sequence ID" value="AQG78884.1"/>
    <property type="molecule type" value="Genomic_DNA"/>
</dbReference>
<reference evidence="1 2" key="1">
    <citation type="submission" date="2016-01" db="EMBL/GenBank/DDBJ databases">
        <authorList>
            <person name="Oliw E.H."/>
        </authorList>
    </citation>
    <scope>NUCLEOTIDE SEQUENCE [LARGE SCALE GENOMIC DNA]</scope>
    <source>
        <strain evidence="1 2">DY10</strain>
    </source>
</reference>